<organism evidence="1 2">
    <name type="scientific">Coniosporium uncinatum</name>
    <dbReference type="NCBI Taxonomy" id="93489"/>
    <lineage>
        <taxon>Eukaryota</taxon>
        <taxon>Fungi</taxon>
        <taxon>Dikarya</taxon>
        <taxon>Ascomycota</taxon>
        <taxon>Pezizomycotina</taxon>
        <taxon>Dothideomycetes</taxon>
        <taxon>Dothideomycetes incertae sedis</taxon>
        <taxon>Coniosporium</taxon>
    </lineage>
</organism>
<protein>
    <submittedName>
        <fullName evidence="1">Uncharacterized protein</fullName>
    </submittedName>
</protein>
<proteinExistence type="predicted"/>
<dbReference type="Proteomes" id="UP001186974">
    <property type="component" value="Unassembled WGS sequence"/>
</dbReference>
<accession>A0ACC3DRD5</accession>
<evidence type="ECO:0000313" key="2">
    <source>
        <dbReference type="Proteomes" id="UP001186974"/>
    </source>
</evidence>
<gene>
    <name evidence="1" type="ORF">LTS18_005753</name>
</gene>
<keyword evidence="2" id="KW-1185">Reference proteome</keyword>
<comment type="caution">
    <text evidence="1">The sequence shown here is derived from an EMBL/GenBank/DDBJ whole genome shotgun (WGS) entry which is preliminary data.</text>
</comment>
<reference evidence="1" key="1">
    <citation type="submission" date="2024-09" db="EMBL/GenBank/DDBJ databases">
        <title>Black Yeasts Isolated from many extreme environments.</title>
        <authorList>
            <person name="Coleine C."/>
            <person name="Stajich J.E."/>
            <person name="Selbmann L."/>
        </authorList>
    </citation>
    <scope>NUCLEOTIDE SEQUENCE</scope>
    <source>
        <strain evidence="1">CCFEE 5737</strain>
    </source>
</reference>
<name>A0ACC3DRD5_9PEZI</name>
<evidence type="ECO:0000313" key="1">
    <source>
        <dbReference type="EMBL" id="KAK3079095.1"/>
    </source>
</evidence>
<sequence length="263" mass="30722">MSLPQNLHVEVISHLADDLEAQYSSKCVSKYFNSFKQLLSPSSFFEPGIREDLLTQLEMHATWFKRDTSKVQVSQIPSSLILQWMPEKIFSRAFHLLGDPSKPWYGKVRSTWFTEDDKIVSWCIPCEYECIRLHFKLGESLRLKMEYSWVKEVEWKRRKMRRNAQSGKSGPVLRSSEEEDSSEEGDNSSAEMEEGKNSSDVQMGEDHEEEGEKLEDELCLDCADRDWLRGCDKAELLEMWTETVKTMGIAKLDRRSLDVFFFF</sequence>
<dbReference type="EMBL" id="JAWDJW010001379">
    <property type="protein sequence ID" value="KAK3079095.1"/>
    <property type="molecule type" value="Genomic_DNA"/>
</dbReference>